<dbReference type="EMBL" id="OZ034820">
    <property type="protein sequence ID" value="CAL1402515.1"/>
    <property type="molecule type" value="Genomic_DNA"/>
</dbReference>
<dbReference type="AlphaFoldDB" id="A0AAV2FYP9"/>
<sequence>MEIGDGQTESRPCSLLPVLTTRWVATPKSCSTNQSRPTLVVWAGGGYSGIAQFFFDEWRRRRCRCSSSCLSRDLERRGLGSDCSRGDEYRRRPDLRDDDAGEAAAYGIRRRDERVPAIYDDDDVVAPQRSSWIGRRKLNLPPVVSRMCLRKLRAKAVN</sequence>
<organism evidence="1 2">
    <name type="scientific">Linum trigynum</name>
    <dbReference type="NCBI Taxonomy" id="586398"/>
    <lineage>
        <taxon>Eukaryota</taxon>
        <taxon>Viridiplantae</taxon>
        <taxon>Streptophyta</taxon>
        <taxon>Embryophyta</taxon>
        <taxon>Tracheophyta</taxon>
        <taxon>Spermatophyta</taxon>
        <taxon>Magnoliopsida</taxon>
        <taxon>eudicotyledons</taxon>
        <taxon>Gunneridae</taxon>
        <taxon>Pentapetalae</taxon>
        <taxon>rosids</taxon>
        <taxon>fabids</taxon>
        <taxon>Malpighiales</taxon>
        <taxon>Linaceae</taxon>
        <taxon>Linum</taxon>
    </lineage>
</organism>
<accession>A0AAV2FYP9</accession>
<evidence type="ECO:0000313" key="1">
    <source>
        <dbReference type="EMBL" id="CAL1402515.1"/>
    </source>
</evidence>
<proteinExistence type="predicted"/>
<reference evidence="1 2" key="1">
    <citation type="submission" date="2024-04" db="EMBL/GenBank/DDBJ databases">
        <authorList>
            <person name="Fracassetti M."/>
        </authorList>
    </citation>
    <scope>NUCLEOTIDE SEQUENCE [LARGE SCALE GENOMIC DNA]</scope>
</reference>
<keyword evidence="2" id="KW-1185">Reference proteome</keyword>
<evidence type="ECO:0000313" key="2">
    <source>
        <dbReference type="Proteomes" id="UP001497516"/>
    </source>
</evidence>
<name>A0AAV2FYP9_9ROSI</name>
<gene>
    <name evidence="1" type="ORF">LTRI10_LOCUS42507</name>
</gene>
<protein>
    <submittedName>
        <fullName evidence="1">Uncharacterized protein</fullName>
    </submittedName>
</protein>
<dbReference type="Proteomes" id="UP001497516">
    <property type="component" value="Chromosome 7"/>
</dbReference>